<dbReference type="PANTHER" id="PTHR14437:SF2">
    <property type="entry name" value="TRANSMEMBRANE PROTEIN 168"/>
    <property type="match status" value="1"/>
</dbReference>
<evidence type="ECO:0000256" key="5">
    <source>
        <dbReference type="ARBA" id="ARBA00022989"/>
    </source>
</evidence>
<evidence type="ECO:0000256" key="9">
    <source>
        <dbReference type="SAM" id="Phobius"/>
    </source>
</evidence>
<protein>
    <recommendedName>
        <fullName evidence="3">Transmembrane protein 168</fullName>
    </recommendedName>
</protein>
<evidence type="ECO:0000256" key="7">
    <source>
        <dbReference type="ARBA" id="ARBA00023180"/>
    </source>
</evidence>
<feature type="transmembrane region" description="Helical" evidence="9">
    <location>
        <begin position="70"/>
        <end position="90"/>
    </location>
</feature>
<reference evidence="10" key="1">
    <citation type="submission" date="2020-04" db="EMBL/GenBank/DDBJ databases">
        <authorList>
            <person name="Neveu A P."/>
        </authorList>
    </citation>
    <scope>NUCLEOTIDE SEQUENCE</scope>
    <source>
        <tissue evidence="10">Whole embryo</tissue>
    </source>
</reference>
<evidence type="ECO:0000256" key="6">
    <source>
        <dbReference type="ARBA" id="ARBA00023136"/>
    </source>
</evidence>
<sequence>MTTVKLQDKIRYLKTLPGLLLVVALSVVLSNLWLYEASTVTLSIAAAFIVLSLVTIYLEYCFASNSGYSLLVSYFWWSVLLSLLTFGREWYRTWWYDDRDRLADMLIMTSTAIKCCCDFLDRFCKNVTYSSMFLSSTEVLSLLAFVLGGTFFLNLYTNIELLVIVIASAIAIINLRMKCMLAFAYVLLFIIISGISVFDNFPTSLNPYALVSFHVRLFVIPVVDFYFSPLSAVERWSCSFKLGRCMQFVALSTIFLVEAGFCALAFYVVRLHPEYELVVVVPVVGVSGVFWLCMHSAYFATEVLLSRKFAECNEFMHKLPSSASGTSLSHIMSSRGVRQICLIGQQTVACAFLTTLMFGAVCWRREEALYPAVLLVVLGIESCSYGRTRELAVKLGGTCAAYALITPTTVVNPNTPVTVLPAGSLEKQNNRATSLITALHRFFALYLIENLGCDYVTSGIAPSTAEKRLTDLFARKVKDSSDARYDTYLFYYSGLTNEDGSLVLGDGAALTPDHVIEMWRDSCCLDNRPTNSRLLLIFDIVTSQPWIKTVSNLQYDYVAIQTCRLTSSAGDVESMVGNLPPEPGVFTSEWVQWNCDVTNGLSEALSAWQTSDDTNHVIRPIYMTSRRWTDFALKVPLNDERNSLAKHWGSHYPTVCRPCLSLSATCAARLRLVRLLGAPGRRYRRLKMRWLPPETLDTGHGFRLVRS</sequence>
<keyword evidence="6 9" id="KW-0472">Membrane</keyword>
<name>A0A6F9DVL7_9ASCI</name>
<comment type="similarity">
    <text evidence="2">Belongs to the TMEM168 family.</text>
</comment>
<gene>
    <name evidence="10" type="primary">Tmem168</name>
</gene>
<feature type="transmembrane region" description="Helical" evidence="9">
    <location>
        <begin position="159"/>
        <end position="175"/>
    </location>
</feature>
<feature type="transmembrane region" description="Helical" evidence="9">
    <location>
        <begin position="248"/>
        <end position="269"/>
    </location>
</feature>
<evidence type="ECO:0000256" key="4">
    <source>
        <dbReference type="ARBA" id="ARBA00022692"/>
    </source>
</evidence>
<keyword evidence="7" id="KW-0325">Glycoprotein</keyword>
<keyword evidence="8" id="KW-0539">Nucleus</keyword>
<dbReference type="InterPro" id="IPR029713">
    <property type="entry name" value="TMEM168"/>
</dbReference>
<dbReference type="PANTHER" id="PTHR14437">
    <property type="entry name" value="TRANSMEMBRANE PROTEIN 168"/>
    <property type="match status" value="1"/>
</dbReference>
<evidence type="ECO:0000256" key="2">
    <source>
        <dbReference type="ARBA" id="ARBA00007329"/>
    </source>
</evidence>
<keyword evidence="4 9" id="KW-0812">Transmembrane</keyword>
<dbReference type="EMBL" id="LR791188">
    <property type="protein sequence ID" value="CAB3267050.1"/>
    <property type="molecule type" value="mRNA"/>
</dbReference>
<comment type="subcellular location">
    <subcellularLocation>
        <location evidence="1">Nucleus membrane</location>
        <topology evidence="1">Multi-pass membrane protein</topology>
    </subcellularLocation>
</comment>
<evidence type="ECO:0000256" key="8">
    <source>
        <dbReference type="ARBA" id="ARBA00023242"/>
    </source>
</evidence>
<evidence type="ECO:0000313" key="10">
    <source>
        <dbReference type="EMBL" id="CAB3267050.1"/>
    </source>
</evidence>
<feature type="transmembrane region" description="Helical" evidence="9">
    <location>
        <begin position="12"/>
        <end position="34"/>
    </location>
</feature>
<proteinExistence type="evidence at transcript level"/>
<organism evidence="10">
    <name type="scientific">Phallusia mammillata</name>
    <dbReference type="NCBI Taxonomy" id="59560"/>
    <lineage>
        <taxon>Eukaryota</taxon>
        <taxon>Metazoa</taxon>
        <taxon>Chordata</taxon>
        <taxon>Tunicata</taxon>
        <taxon>Ascidiacea</taxon>
        <taxon>Phlebobranchia</taxon>
        <taxon>Ascidiidae</taxon>
        <taxon>Phallusia</taxon>
    </lineage>
</organism>
<dbReference type="AlphaFoldDB" id="A0A6F9DVL7"/>
<accession>A0A6F9DVL7</accession>
<feature type="transmembrane region" description="Helical" evidence="9">
    <location>
        <begin position="182"/>
        <end position="201"/>
    </location>
</feature>
<evidence type="ECO:0000256" key="1">
    <source>
        <dbReference type="ARBA" id="ARBA00004232"/>
    </source>
</evidence>
<evidence type="ECO:0000256" key="3">
    <source>
        <dbReference type="ARBA" id="ARBA00014572"/>
    </source>
</evidence>
<feature type="transmembrane region" description="Helical" evidence="9">
    <location>
        <begin position="275"/>
        <end position="300"/>
    </location>
</feature>
<feature type="transmembrane region" description="Helical" evidence="9">
    <location>
        <begin position="40"/>
        <end position="58"/>
    </location>
</feature>
<keyword evidence="5 9" id="KW-1133">Transmembrane helix</keyword>
<dbReference type="GO" id="GO:0031965">
    <property type="term" value="C:nuclear membrane"/>
    <property type="evidence" value="ECO:0007669"/>
    <property type="project" value="UniProtKB-SubCell"/>
</dbReference>